<evidence type="ECO:0000313" key="1">
    <source>
        <dbReference type="EMBL" id="SFP42914.1"/>
    </source>
</evidence>
<name>A0A1I5Q9D2_9PSEU</name>
<dbReference type="PANTHER" id="PTHR47197:SF3">
    <property type="entry name" value="DIHYDRO-HEME D1 DEHYDROGENASE"/>
    <property type="match status" value="1"/>
</dbReference>
<dbReference type="InterPro" id="IPR011048">
    <property type="entry name" value="Haem_d1_sf"/>
</dbReference>
<accession>A0A1I5Q9D2</accession>
<dbReference type="EMBL" id="FOWC01000005">
    <property type="protein sequence ID" value="SFP42914.1"/>
    <property type="molecule type" value="Genomic_DNA"/>
</dbReference>
<evidence type="ECO:0008006" key="3">
    <source>
        <dbReference type="Google" id="ProtNLM"/>
    </source>
</evidence>
<protein>
    <recommendedName>
        <fullName evidence="3">YncE family protein</fullName>
    </recommendedName>
</protein>
<dbReference type="AlphaFoldDB" id="A0A1I5Q9D2"/>
<dbReference type="PANTHER" id="PTHR47197">
    <property type="entry name" value="PROTEIN NIRF"/>
    <property type="match status" value="1"/>
</dbReference>
<organism evidence="1 2">
    <name type="scientific">Amycolatopsis rubida</name>
    <dbReference type="NCBI Taxonomy" id="112413"/>
    <lineage>
        <taxon>Bacteria</taxon>
        <taxon>Bacillati</taxon>
        <taxon>Actinomycetota</taxon>
        <taxon>Actinomycetes</taxon>
        <taxon>Pseudonocardiales</taxon>
        <taxon>Pseudonocardiaceae</taxon>
        <taxon>Amycolatopsis</taxon>
    </lineage>
</organism>
<proteinExistence type="predicted"/>
<evidence type="ECO:0000313" key="2">
    <source>
        <dbReference type="Proteomes" id="UP000199137"/>
    </source>
</evidence>
<dbReference type="SUPFAM" id="SSF51004">
    <property type="entry name" value="C-terminal (heme d1) domain of cytochrome cd1-nitrite reductase"/>
    <property type="match status" value="1"/>
</dbReference>
<dbReference type="Proteomes" id="UP000199137">
    <property type="component" value="Unassembled WGS sequence"/>
</dbReference>
<gene>
    <name evidence="1" type="ORF">SAMN05421854_105238</name>
</gene>
<dbReference type="RefSeq" id="WP_208865286.1">
    <property type="nucleotide sequence ID" value="NZ_FOWC01000005.1"/>
</dbReference>
<dbReference type="InterPro" id="IPR015943">
    <property type="entry name" value="WD40/YVTN_repeat-like_dom_sf"/>
</dbReference>
<reference evidence="1 2" key="1">
    <citation type="submission" date="2016-10" db="EMBL/GenBank/DDBJ databases">
        <authorList>
            <person name="de Groot N.N."/>
        </authorList>
    </citation>
    <scope>NUCLEOTIDE SEQUENCE [LARGE SCALE GENOMIC DNA]</scope>
    <source>
        <strain evidence="1 2">DSM 44637</strain>
    </source>
</reference>
<dbReference type="Gene3D" id="2.130.10.10">
    <property type="entry name" value="YVTN repeat-like/Quinoprotein amine dehydrogenase"/>
    <property type="match status" value="2"/>
</dbReference>
<sequence length="326" mass="34210">MREAILAVAGAKGPAVAFFDVGSGKHLGTVEVPAQPHDLCFDPVHRLVWTASAYRRGAYHSHGERATELTAIDPDSREVLEVVDLSPDHAPHGLAIDPVRGLLYATVEAGPGSEGGLVVVDTATRRPVRHLAAGAPGPHWVAISPDGRRGFVTNKEAPFVSFVDLDSGEVEKVSVPGSEGLAVSRDGKRLYVAAPYLENGTEPVRAAPGIRVFDAVTGSLETLLPTERPVLPIHCPTSGEVLAAELGGRLLAFSATSHELLWSRELRTEFPLAILTDPDGRLAFVSGAAATEVEVIDLETRTLVTTLDTEAAGAAGGHGLAYVPVG</sequence>
<dbReference type="InterPro" id="IPR051200">
    <property type="entry name" value="Host-pathogen_enzymatic-act"/>
</dbReference>
<dbReference type="STRING" id="112413.SAMN05421854_105238"/>